<dbReference type="PANTHER" id="PTHR31496:SF25">
    <property type="entry name" value="TRANSCRIPTION FACTOR KAN3-RELATED"/>
    <property type="match status" value="1"/>
</dbReference>
<feature type="domain" description="Myb-like" evidence="8">
    <location>
        <begin position="129"/>
        <end position="180"/>
    </location>
</feature>
<evidence type="ECO:0000259" key="8">
    <source>
        <dbReference type="Pfam" id="PF00249"/>
    </source>
</evidence>
<evidence type="ECO:0000313" key="10">
    <source>
        <dbReference type="Proteomes" id="UP001327560"/>
    </source>
</evidence>
<dbReference type="EMBL" id="CP136894">
    <property type="protein sequence ID" value="WOL08971.1"/>
    <property type="molecule type" value="Genomic_DNA"/>
</dbReference>
<dbReference type="GO" id="GO:0006355">
    <property type="term" value="P:regulation of DNA-templated transcription"/>
    <property type="evidence" value="ECO:0007669"/>
    <property type="project" value="InterPro"/>
</dbReference>
<dbReference type="InterPro" id="IPR044847">
    <property type="entry name" value="KAN_fam"/>
</dbReference>
<organism evidence="9 10">
    <name type="scientific">Canna indica</name>
    <name type="common">Indian-shot</name>
    <dbReference type="NCBI Taxonomy" id="4628"/>
    <lineage>
        <taxon>Eukaryota</taxon>
        <taxon>Viridiplantae</taxon>
        <taxon>Streptophyta</taxon>
        <taxon>Embryophyta</taxon>
        <taxon>Tracheophyta</taxon>
        <taxon>Spermatophyta</taxon>
        <taxon>Magnoliopsida</taxon>
        <taxon>Liliopsida</taxon>
        <taxon>Zingiberales</taxon>
        <taxon>Cannaceae</taxon>
        <taxon>Canna</taxon>
    </lineage>
</organism>
<dbReference type="PANTHER" id="PTHR31496">
    <property type="entry name" value="TRANSCRIPTION FACTOR KAN2-RELATED"/>
    <property type="match status" value="1"/>
</dbReference>
<evidence type="ECO:0000256" key="4">
    <source>
        <dbReference type="ARBA" id="ARBA00023015"/>
    </source>
</evidence>
<keyword evidence="10" id="KW-1185">Reference proteome</keyword>
<keyword evidence="6" id="KW-0539">Nucleus</keyword>
<gene>
    <name evidence="9" type="ORF">Cni_G17724</name>
</gene>
<dbReference type="Proteomes" id="UP001327560">
    <property type="component" value="Chromosome 5"/>
</dbReference>
<dbReference type="InterPro" id="IPR009057">
    <property type="entry name" value="Homeodomain-like_sf"/>
</dbReference>
<dbReference type="GO" id="GO:0005634">
    <property type="term" value="C:nucleus"/>
    <property type="evidence" value="ECO:0007669"/>
    <property type="project" value="UniProtKB-SubCell"/>
</dbReference>
<keyword evidence="2" id="KW-0217">Developmental protein</keyword>
<keyword evidence="3" id="KW-0221">Differentiation</keyword>
<keyword evidence="4" id="KW-0805">Transcription regulation</keyword>
<dbReference type="GO" id="GO:0010158">
    <property type="term" value="P:abaxial cell fate specification"/>
    <property type="evidence" value="ECO:0007669"/>
    <property type="project" value="InterPro"/>
</dbReference>
<dbReference type="FunFam" id="1.10.10.60:FF:000002">
    <property type="entry name" value="Myb family transcription factor"/>
    <property type="match status" value="1"/>
</dbReference>
<evidence type="ECO:0000256" key="6">
    <source>
        <dbReference type="ARBA" id="ARBA00023242"/>
    </source>
</evidence>
<evidence type="ECO:0000256" key="3">
    <source>
        <dbReference type="ARBA" id="ARBA00022782"/>
    </source>
</evidence>
<evidence type="ECO:0000256" key="5">
    <source>
        <dbReference type="ARBA" id="ARBA00023163"/>
    </source>
</evidence>
<name>A0AAQ3QGV5_9LILI</name>
<accession>A0AAQ3QGV5</accession>
<reference evidence="9 10" key="1">
    <citation type="submission" date="2023-10" db="EMBL/GenBank/DDBJ databases">
        <title>Chromosome-scale genome assembly provides insights into flower coloration mechanisms of Canna indica.</title>
        <authorList>
            <person name="Li C."/>
        </authorList>
    </citation>
    <scope>NUCLEOTIDE SEQUENCE [LARGE SCALE GENOMIC DNA]</scope>
    <source>
        <tissue evidence="9">Flower</tissue>
    </source>
</reference>
<comment type="subcellular location">
    <subcellularLocation>
        <location evidence="1">Nucleus</location>
    </subcellularLocation>
</comment>
<feature type="compositionally biased region" description="Basic residues" evidence="7">
    <location>
        <begin position="109"/>
        <end position="128"/>
    </location>
</feature>
<dbReference type="GO" id="GO:0000976">
    <property type="term" value="F:transcription cis-regulatory region binding"/>
    <property type="evidence" value="ECO:0007669"/>
    <property type="project" value="InterPro"/>
</dbReference>
<dbReference type="InterPro" id="IPR001005">
    <property type="entry name" value="SANT/Myb"/>
</dbReference>
<evidence type="ECO:0000256" key="7">
    <source>
        <dbReference type="SAM" id="MobiDB-lite"/>
    </source>
</evidence>
<dbReference type="InterPro" id="IPR006447">
    <property type="entry name" value="Myb_dom_plants"/>
</dbReference>
<feature type="region of interest" description="Disordered" evidence="7">
    <location>
        <begin position="55"/>
        <end position="128"/>
    </location>
</feature>
<evidence type="ECO:0000256" key="2">
    <source>
        <dbReference type="ARBA" id="ARBA00022473"/>
    </source>
</evidence>
<protein>
    <submittedName>
        <fullName evidence="9">Transcription factor KAN4</fullName>
    </submittedName>
</protein>
<dbReference type="SUPFAM" id="SSF46689">
    <property type="entry name" value="Homeodomain-like"/>
    <property type="match status" value="1"/>
</dbReference>
<dbReference type="Gene3D" id="1.10.10.60">
    <property type="entry name" value="Homeodomain-like"/>
    <property type="match status" value="1"/>
</dbReference>
<keyword evidence="5" id="KW-0804">Transcription</keyword>
<evidence type="ECO:0000313" key="9">
    <source>
        <dbReference type="EMBL" id="WOL08971.1"/>
    </source>
</evidence>
<sequence length="246" mass="26980">MRPSLSLNNYSSSSSPLSSTQMEAAFPDLSLQIRSPPIPPNAAFFGDHRDWELETNSSCSNRKRTDMTSFSDLGSNEPKRRGEPSLSLGLDSFVHHHHHPDDQIAARTGVKRPSMRPNHGGKRSARAPRMRWTTSLHAHFVHAVQILGGHGRATPKSVLELMNVKDLTLAHVKSHLQMYRTVKSANRSGAGQCAVQGEIMGMSKMSSTAGSGEVEEERGGDKAGNEFIIPLYFHCVINNPTTTQLS</sequence>
<dbReference type="Pfam" id="PF00249">
    <property type="entry name" value="Myb_DNA-binding"/>
    <property type="match status" value="1"/>
</dbReference>
<evidence type="ECO:0000256" key="1">
    <source>
        <dbReference type="ARBA" id="ARBA00004123"/>
    </source>
</evidence>
<dbReference type="AlphaFoldDB" id="A0AAQ3QGV5"/>
<proteinExistence type="predicted"/>
<dbReference type="NCBIfam" id="TIGR01557">
    <property type="entry name" value="myb_SHAQKYF"/>
    <property type="match status" value="1"/>
</dbReference>